<organism evidence="4 5">
    <name type="scientific">Sinanodonta woodiana</name>
    <name type="common">Chinese pond mussel</name>
    <name type="synonym">Anodonta woodiana</name>
    <dbReference type="NCBI Taxonomy" id="1069815"/>
    <lineage>
        <taxon>Eukaryota</taxon>
        <taxon>Metazoa</taxon>
        <taxon>Spiralia</taxon>
        <taxon>Lophotrochozoa</taxon>
        <taxon>Mollusca</taxon>
        <taxon>Bivalvia</taxon>
        <taxon>Autobranchia</taxon>
        <taxon>Heteroconchia</taxon>
        <taxon>Palaeoheterodonta</taxon>
        <taxon>Unionida</taxon>
        <taxon>Unionoidea</taxon>
        <taxon>Unionidae</taxon>
        <taxon>Unioninae</taxon>
        <taxon>Sinanodonta</taxon>
    </lineage>
</organism>
<comment type="caution">
    <text evidence="4">The sequence shown here is derived from an EMBL/GenBank/DDBJ whole genome shotgun (WGS) entry which is preliminary data.</text>
</comment>
<gene>
    <name evidence="4" type="ORF">ACJMK2_024944</name>
</gene>
<sequence>MINIPTTICLIFLMFGITNTKDLKRKVYLRGGNATVHIDLLNTIGKDVLEISFLSHVTRKLENLIIVDLRKNKTDNASIMRTYTGRIEMIKITNSSLSFQLLNVSVMDCGDYMAYADSVVKGNTSILVARRRLLVQDGLSTILSFMCNKTQVTSIKIEMMVNTLKFDVVKYDVLHANCTEFGHVYSDRIDSCVLRDSTLSFIIRKVSYVDMGTYVAWDDKDIPIDSIFVEVEANSTTSRPECTLKYGNSCFIPYLPSLETENYLFEWILLAAIVVVFVATGMVINVIGRHRERKASNTTMYQPTYRQIMQSRAYNSRNYIQNVDITHTIEGTRLVVTENKPSDDRSTLAHNNSQEKGNYVVASATSTVNNNQIYPILSSECESIQSESAKEEDHAHEYDEVDPESQLNGLYLHSKVLCNDPRNDFVEYDNKVQHSYTILRQTATIPMVTRKTREHDTIADSFAWNRTENKEPPVLNPSELCVNVSTESINDVNCTGSRTEKGNRELSYEASSSSSCELENLSSSCTVHSTHSSDKSHKKRNYQGFKYATYTSGHKSTKFQAATNSQRELLTMGFDVTGKYLSKSSARKPGPRKRKSFDAMYENIMAPDGGRKVE</sequence>
<dbReference type="Proteomes" id="UP001634394">
    <property type="component" value="Unassembled WGS sequence"/>
</dbReference>
<evidence type="ECO:0000256" key="3">
    <source>
        <dbReference type="SAM" id="SignalP"/>
    </source>
</evidence>
<evidence type="ECO:0000256" key="2">
    <source>
        <dbReference type="SAM" id="Phobius"/>
    </source>
</evidence>
<evidence type="ECO:0000313" key="5">
    <source>
        <dbReference type="Proteomes" id="UP001634394"/>
    </source>
</evidence>
<feature type="signal peptide" evidence="3">
    <location>
        <begin position="1"/>
        <end position="20"/>
    </location>
</feature>
<feature type="compositionally biased region" description="Basic residues" evidence="1">
    <location>
        <begin position="585"/>
        <end position="595"/>
    </location>
</feature>
<keyword evidence="2" id="KW-0812">Transmembrane</keyword>
<protein>
    <submittedName>
        <fullName evidence="4">Uncharacterized protein</fullName>
    </submittedName>
</protein>
<name>A0ABD3XIP3_SINWO</name>
<evidence type="ECO:0000313" key="4">
    <source>
        <dbReference type="EMBL" id="KAL3884843.1"/>
    </source>
</evidence>
<feature type="chain" id="PRO_5044864297" evidence="3">
    <location>
        <begin position="21"/>
        <end position="614"/>
    </location>
</feature>
<feature type="region of interest" description="Disordered" evidence="1">
    <location>
        <begin position="582"/>
        <end position="614"/>
    </location>
</feature>
<accession>A0ABD3XIP3</accession>
<evidence type="ECO:0000256" key="1">
    <source>
        <dbReference type="SAM" id="MobiDB-lite"/>
    </source>
</evidence>
<reference evidence="4 5" key="1">
    <citation type="submission" date="2024-11" db="EMBL/GenBank/DDBJ databases">
        <title>Chromosome-level genome assembly of the freshwater bivalve Anodonta woodiana.</title>
        <authorList>
            <person name="Chen X."/>
        </authorList>
    </citation>
    <scope>NUCLEOTIDE SEQUENCE [LARGE SCALE GENOMIC DNA]</scope>
    <source>
        <strain evidence="4">MN2024</strain>
        <tissue evidence="4">Gills</tissue>
    </source>
</reference>
<keyword evidence="2" id="KW-1133">Transmembrane helix</keyword>
<proteinExistence type="predicted"/>
<keyword evidence="5" id="KW-1185">Reference proteome</keyword>
<keyword evidence="2" id="KW-0472">Membrane</keyword>
<dbReference type="EMBL" id="JBJQND010000002">
    <property type="protein sequence ID" value="KAL3884843.1"/>
    <property type="molecule type" value="Genomic_DNA"/>
</dbReference>
<feature type="transmembrane region" description="Helical" evidence="2">
    <location>
        <begin position="267"/>
        <end position="287"/>
    </location>
</feature>
<keyword evidence="3" id="KW-0732">Signal</keyword>
<dbReference type="AlphaFoldDB" id="A0ABD3XIP3"/>